<gene>
    <name evidence="1" type="ORF">ES332_D06G092800v1</name>
</gene>
<keyword evidence="2" id="KW-1185">Reference proteome</keyword>
<evidence type="ECO:0000313" key="2">
    <source>
        <dbReference type="Proteomes" id="UP000322667"/>
    </source>
</evidence>
<dbReference type="EMBL" id="CM017628">
    <property type="protein sequence ID" value="TYH65986.1"/>
    <property type="molecule type" value="Genomic_DNA"/>
</dbReference>
<reference evidence="1 2" key="1">
    <citation type="submission" date="2019-07" db="EMBL/GenBank/DDBJ databases">
        <title>WGS assembly of Gossypium tomentosum.</title>
        <authorList>
            <person name="Chen Z.J."/>
            <person name="Sreedasyam A."/>
            <person name="Ando A."/>
            <person name="Song Q."/>
            <person name="De L."/>
            <person name="Hulse-Kemp A."/>
            <person name="Ding M."/>
            <person name="Ye W."/>
            <person name="Kirkbride R."/>
            <person name="Jenkins J."/>
            <person name="Plott C."/>
            <person name="Lovell J."/>
            <person name="Lin Y.-M."/>
            <person name="Vaughn R."/>
            <person name="Liu B."/>
            <person name="Li W."/>
            <person name="Simpson S."/>
            <person name="Scheffler B."/>
            <person name="Saski C."/>
            <person name="Grover C."/>
            <person name="Hu G."/>
            <person name="Conover J."/>
            <person name="Carlson J."/>
            <person name="Shu S."/>
            <person name="Boston L."/>
            <person name="Williams M."/>
            <person name="Peterson D."/>
            <person name="Mcgee K."/>
            <person name="Jones D."/>
            <person name="Wendel J."/>
            <person name="Stelly D."/>
            <person name="Grimwood J."/>
            <person name="Schmutz J."/>
        </authorList>
    </citation>
    <scope>NUCLEOTIDE SEQUENCE [LARGE SCALE GENOMIC DNA]</scope>
    <source>
        <strain evidence="1">7179.01</strain>
    </source>
</reference>
<proteinExistence type="predicted"/>
<sequence length="86" mass="9981">MDGTSMCNYIVYILLSHQIYFVRKEKQLKQWTYSTTLSATGQQKNTINAVNKVEQNRKHNKSAKQDSTTSTINIRCLGLWLKNINE</sequence>
<accession>A0A5D2KHB1</accession>
<dbReference type="AlphaFoldDB" id="A0A5D2KHB1"/>
<dbReference type="Proteomes" id="UP000322667">
    <property type="component" value="Chromosome D06"/>
</dbReference>
<protein>
    <submittedName>
        <fullName evidence="1">Uncharacterized protein</fullName>
    </submittedName>
</protein>
<name>A0A5D2KHB1_GOSTO</name>
<organism evidence="1 2">
    <name type="scientific">Gossypium tomentosum</name>
    <name type="common">Hawaiian cotton</name>
    <name type="synonym">Gossypium sandvicense</name>
    <dbReference type="NCBI Taxonomy" id="34277"/>
    <lineage>
        <taxon>Eukaryota</taxon>
        <taxon>Viridiplantae</taxon>
        <taxon>Streptophyta</taxon>
        <taxon>Embryophyta</taxon>
        <taxon>Tracheophyta</taxon>
        <taxon>Spermatophyta</taxon>
        <taxon>Magnoliopsida</taxon>
        <taxon>eudicotyledons</taxon>
        <taxon>Gunneridae</taxon>
        <taxon>Pentapetalae</taxon>
        <taxon>rosids</taxon>
        <taxon>malvids</taxon>
        <taxon>Malvales</taxon>
        <taxon>Malvaceae</taxon>
        <taxon>Malvoideae</taxon>
        <taxon>Gossypium</taxon>
    </lineage>
</organism>
<evidence type="ECO:0000313" key="1">
    <source>
        <dbReference type="EMBL" id="TYH65986.1"/>
    </source>
</evidence>